<sequence length="973" mass="106514">MTTNSNMNARSSPGLQDVSTDGISSRDGGGDDSGPSPSKMRSPHPRSSGVGATDTQSVDTRLSGVSGESDSHTQSAVSISPKHKDPDRIKKDREREERVRLARERLEEERKKKLVELQEQQRQAQENREKQLEMRRQKIEDLRRRDIERRAAVEERRRAKEDADRSRRETLLIKAEERVARYEQWRRTGQKGSMPTPKHLSVSTSVLYHKRNTDFSSAGMLNISSRPESLVERSKTRVKSARQSAEKEDEKVEEGKEMVKTVVKTSRGTIDRLSTPKQSPSAQGKETATAKRESPVRISPRKAFSTSNLTVPRKKPSIKERPTKEASGKPKHPTPAAVAAAALEDASPPAPVVASTSAATATPTSASATRTPTRVQSPVLAADEDGGSGRPLQTATPGSAGEITAEEYKAKLAEKRRQAREKAEREAEEERRRQEEIQRQEEERRRQEEEDQRRLEEEALRLAEEGRKAEEERLRKAIEAEEQRRAEEAARLEQERLAKEESERKAKEEAERLEQEKLEKSRRDEEERLERKKRLEMIMKRVKTDAPVEGTKETPIKTVTGSPTKNMSSNSSDSSPTEPESKGMPEASPAPSVKQDEAEPRSENIESEESQPLVSASLPEEHTQAPHTKEPDSATVSFIEEEKAEPSVLAQNSMMFSAMYSPVAASVEADNGVRNPSLNLLFCKSCTPDLSSLDRSGASGEARGRGLQPASDAMSASMVEVGGGDASSRKEVMNNSEEKDVDTSEDSSSSSHSSPSHSSSKSARMVANGDGLETSPPLKTVSFVEPIQQTPANGNEEAMDVSGIVDASAHVDMASSGASFWSEQDSGASFGSDSIRPGASASPLQLSLNGHGLVPHSRLEHSGLEDSSISMRSVESGTTSITDSATGSIFSSVSSLQQSQVQLSVGGDRDFEELIDLTISKKSATSDASDDLINYNKFEDGSPLLTAFCIASTCRRDLYAMVETLLATFVCSS</sequence>
<evidence type="ECO:0008006" key="9">
    <source>
        <dbReference type="Google" id="ProtNLM"/>
    </source>
</evidence>
<comment type="subcellular location">
    <subcellularLocation>
        <location evidence="1">Cytoplasm</location>
        <location evidence="1">Cytoskeleton</location>
    </subcellularLocation>
</comment>
<dbReference type="InterPro" id="IPR051483">
    <property type="entry name" value="MAP7_domain-containing"/>
</dbReference>
<gene>
    <name evidence="7" type="ORF">C0Q70_11723</name>
</gene>
<feature type="compositionally biased region" description="Basic and acidic residues" evidence="6">
    <location>
        <begin position="317"/>
        <end position="328"/>
    </location>
</feature>
<keyword evidence="4" id="KW-0175">Coiled coil</keyword>
<feature type="compositionally biased region" description="Low complexity" evidence="6">
    <location>
        <begin position="562"/>
        <end position="578"/>
    </location>
</feature>
<evidence type="ECO:0000313" key="7">
    <source>
        <dbReference type="EMBL" id="PVD29126.1"/>
    </source>
</evidence>
<dbReference type="InterPro" id="IPR008604">
    <property type="entry name" value="MAP7_fam"/>
</dbReference>
<feature type="region of interest" description="Disordered" evidence="6">
    <location>
        <begin position="227"/>
        <end position="642"/>
    </location>
</feature>
<feature type="compositionally biased region" description="Basic and acidic residues" evidence="6">
    <location>
        <begin position="82"/>
        <end position="116"/>
    </location>
</feature>
<feature type="region of interest" description="Disordered" evidence="6">
    <location>
        <begin position="1"/>
        <end position="133"/>
    </location>
</feature>
<feature type="compositionally biased region" description="Basic and acidic residues" evidence="6">
    <location>
        <begin position="406"/>
        <end position="555"/>
    </location>
</feature>
<accession>A0A2T7P6V4</accession>
<feature type="compositionally biased region" description="Polar residues" evidence="6">
    <location>
        <begin position="66"/>
        <end position="78"/>
    </location>
</feature>
<protein>
    <recommendedName>
        <fullName evidence="9">MAP7 domain-containing protein</fullName>
    </recommendedName>
</protein>
<proteinExistence type="inferred from homology"/>
<feature type="compositionally biased region" description="Basic and acidic residues" evidence="6">
    <location>
        <begin position="244"/>
        <end position="259"/>
    </location>
</feature>
<feature type="compositionally biased region" description="Basic and acidic residues" evidence="6">
    <location>
        <begin position="619"/>
        <end position="632"/>
    </location>
</feature>
<evidence type="ECO:0000256" key="3">
    <source>
        <dbReference type="ARBA" id="ARBA00022490"/>
    </source>
</evidence>
<keyword evidence="3" id="KW-0963">Cytoplasm</keyword>
<evidence type="ECO:0000256" key="2">
    <source>
        <dbReference type="ARBA" id="ARBA00007525"/>
    </source>
</evidence>
<evidence type="ECO:0000256" key="6">
    <source>
        <dbReference type="SAM" id="MobiDB-lite"/>
    </source>
</evidence>
<feature type="region of interest" description="Disordered" evidence="6">
    <location>
        <begin position="692"/>
        <end position="778"/>
    </location>
</feature>
<dbReference type="GO" id="GO:0015630">
    <property type="term" value="C:microtubule cytoskeleton"/>
    <property type="evidence" value="ECO:0007669"/>
    <property type="project" value="InterPro"/>
</dbReference>
<dbReference type="Proteomes" id="UP000245119">
    <property type="component" value="Linkage Group LG6"/>
</dbReference>
<feature type="compositionally biased region" description="Low complexity" evidence="6">
    <location>
        <begin position="746"/>
        <end position="762"/>
    </location>
</feature>
<dbReference type="EMBL" id="PZQS01000006">
    <property type="protein sequence ID" value="PVD29126.1"/>
    <property type="molecule type" value="Genomic_DNA"/>
</dbReference>
<dbReference type="AlphaFoldDB" id="A0A2T7P6V4"/>
<feature type="compositionally biased region" description="Polar residues" evidence="6">
    <location>
        <begin position="865"/>
        <end position="880"/>
    </location>
</feature>
<dbReference type="OrthoDB" id="6161699at2759"/>
<name>A0A2T7P6V4_POMCA</name>
<keyword evidence="8" id="KW-1185">Reference proteome</keyword>
<feature type="region of interest" description="Disordered" evidence="6">
    <location>
        <begin position="857"/>
        <end position="880"/>
    </location>
</feature>
<feature type="compositionally biased region" description="Low complexity" evidence="6">
    <location>
        <begin position="334"/>
        <end position="375"/>
    </location>
</feature>
<keyword evidence="5" id="KW-0206">Cytoskeleton</keyword>
<feature type="compositionally biased region" description="Polar residues" evidence="6">
    <location>
        <begin position="1"/>
        <end position="19"/>
    </location>
</feature>
<evidence type="ECO:0000313" key="8">
    <source>
        <dbReference type="Proteomes" id="UP000245119"/>
    </source>
</evidence>
<dbReference type="Pfam" id="PF05672">
    <property type="entry name" value="MAP7"/>
    <property type="match status" value="1"/>
</dbReference>
<comment type="similarity">
    <text evidence="2">Belongs to the MAP7 family.</text>
</comment>
<dbReference type="GO" id="GO:0000226">
    <property type="term" value="P:microtubule cytoskeleton organization"/>
    <property type="evidence" value="ECO:0007669"/>
    <property type="project" value="InterPro"/>
</dbReference>
<evidence type="ECO:0000256" key="1">
    <source>
        <dbReference type="ARBA" id="ARBA00004245"/>
    </source>
</evidence>
<evidence type="ECO:0000256" key="4">
    <source>
        <dbReference type="ARBA" id="ARBA00023054"/>
    </source>
</evidence>
<feature type="compositionally biased region" description="Basic and acidic residues" evidence="6">
    <location>
        <begin position="727"/>
        <end position="742"/>
    </location>
</feature>
<evidence type="ECO:0000256" key="5">
    <source>
        <dbReference type="ARBA" id="ARBA00023212"/>
    </source>
</evidence>
<feature type="compositionally biased region" description="Polar residues" evidence="6">
    <location>
        <begin position="275"/>
        <end position="286"/>
    </location>
</feature>
<feature type="compositionally biased region" description="Basic and acidic residues" evidence="6">
    <location>
        <begin position="594"/>
        <end position="604"/>
    </location>
</feature>
<comment type="caution">
    <text evidence="7">The sequence shown here is derived from an EMBL/GenBank/DDBJ whole genome shotgun (WGS) entry which is preliminary data.</text>
</comment>
<dbReference type="PANTHER" id="PTHR15073:SF1">
    <property type="entry name" value="RETICULOCYTE-BINDING PROTEIN HOMOLOG 2A"/>
    <property type="match status" value="1"/>
</dbReference>
<dbReference type="PANTHER" id="PTHR15073">
    <property type="entry name" value="MICROTUBULE-ASSOCIATED PROTEIN"/>
    <property type="match status" value="1"/>
</dbReference>
<reference evidence="7 8" key="1">
    <citation type="submission" date="2018-04" db="EMBL/GenBank/DDBJ databases">
        <title>The genome of golden apple snail Pomacea canaliculata provides insight into stress tolerance and invasive adaptation.</title>
        <authorList>
            <person name="Liu C."/>
            <person name="Liu B."/>
            <person name="Ren Y."/>
            <person name="Zhang Y."/>
            <person name="Wang H."/>
            <person name="Li S."/>
            <person name="Jiang F."/>
            <person name="Yin L."/>
            <person name="Zhang G."/>
            <person name="Qian W."/>
            <person name="Fan W."/>
        </authorList>
    </citation>
    <scope>NUCLEOTIDE SEQUENCE [LARGE SCALE GENOMIC DNA]</scope>
    <source>
        <strain evidence="7">SZHN2017</strain>
        <tissue evidence="7">Muscle</tissue>
    </source>
</reference>
<organism evidence="7 8">
    <name type="scientific">Pomacea canaliculata</name>
    <name type="common">Golden apple snail</name>
    <dbReference type="NCBI Taxonomy" id="400727"/>
    <lineage>
        <taxon>Eukaryota</taxon>
        <taxon>Metazoa</taxon>
        <taxon>Spiralia</taxon>
        <taxon>Lophotrochozoa</taxon>
        <taxon>Mollusca</taxon>
        <taxon>Gastropoda</taxon>
        <taxon>Caenogastropoda</taxon>
        <taxon>Architaenioglossa</taxon>
        <taxon>Ampullarioidea</taxon>
        <taxon>Ampullariidae</taxon>
        <taxon>Pomacea</taxon>
    </lineage>
</organism>